<accession>A0A9Q3ILA8</accession>
<organism evidence="3 4">
    <name type="scientific">Austropuccinia psidii MF-1</name>
    <dbReference type="NCBI Taxonomy" id="1389203"/>
    <lineage>
        <taxon>Eukaryota</taxon>
        <taxon>Fungi</taxon>
        <taxon>Dikarya</taxon>
        <taxon>Basidiomycota</taxon>
        <taxon>Pucciniomycotina</taxon>
        <taxon>Pucciniomycetes</taxon>
        <taxon>Pucciniales</taxon>
        <taxon>Sphaerophragmiaceae</taxon>
        <taxon>Austropuccinia</taxon>
    </lineage>
</organism>
<dbReference type="SUPFAM" id="SSF53098">
    <property type="entry name" value="Ribonuclease H-like"/>
    <property type="match status" value="1"/>
</dbReference>
<dbReference type="InterPro" id="IPR012337">
    <property type="entry name" value="RNaseH-like_sf"/>
</dbReference>
<dbReference type="Proteomes" id="UP000765509">
    <property type="component" value="Unassembled WGS sequence"/>
</dbReference>
<comment type="caution">
    <text evidence="3">The sequence shown here is derived from an EMBL/GenBank/DDBJ whole genome shotgun (WGS) entry which is preliminary data.</text>
</comment>
<dbReference type="InterPro" id="IPR050951">
    <property type="entry name" value="Retrovirus_Pol_polyprotein"/>
</dbReference>
<dbReference type="InterPro" id="IPR001584">
    <property type="entry name" value="Integrase_cat-core"/>
</dbReference>
<keyword evidence="1" id="KW-0694">RNA-binding</keyword>
<dbReference type="AlphaFoldDB" id="A0A9Q3ILA8"/>
<dbReference type="GO" id="GO:0015074">
    <property type="term" value="P:DNA integration"/>
    <property type="evidence" value="ECO:0007669"/>
    <property type="project" value="InterPro"/>
</dbReference>
<name>A0A9Q3ILA8_9BASI</name>
<keyword evidence="4" id="KW-1185">Reference proteome</keyword>
<dbReference type="GO" id="GO:0005634">
    <property type="term" value="C:nucleus"/>
    <property type="evidence" value="ECO:0007669"/>
    <property type="project" value="UniProtKB-ARBA"/>
</dbReference>
<dbReference type="PROSITE" id="PS50994">
    <property type="entry name" value="INTEGRASE"/>
    <property type="match status" value="1"/>
</dbReference>
<feature type="domain" description="Integrase catalytic" evidence="2">
    <location>
        <begin position="1"/>
        <end position="121"/>
    </location>
</feature>
<protein>
    <recommendedName>
        <fullName evidence="2">Integrase catalytic domain-containing protein</fullName>
    </recommendedName>
</protein>
<sequence length="321" mass="37389">MDTARVLWSRVISHTGLFKNIISDRDPKFTYALWTNLCRLFGTKLSFSTAYHTQTDGLAERMIQTLEEMIRRCCAYGLEFNDSDGLTHDWCTLIPALELAYGTSVHYSTGQTPAMLEKGWNPRLPTYTLRKDLIDIHPTASSFKIMLDRVKHHAKESMNDAFDYAKQKWYKSHKLGDLVLVSTLNFNNIKVPKKLKDYYVGPFVIVALHGTNLVQVEFSGELEKKHPTFPVSLIKLYQPEDKELFPLSNPTTPLTVPPVEQNEDKKIKKVIKERRVRGKNEREYLVRYRNPVHEDEWLAESEIPDPDKLLRRFRHERRPQA</sequence>
<dbReference type="Gene3D" id="3.30.420.10">
    <property type="entry name" value="Ribonuclease H-like superfamily/Ribonuclease H"/>
    <property type="match status" value="1"/>
</dbReference>
<dbReference type="PANTHER" id="PTHR37984">
    <property type="entry name" value="PROTEIN CBG26694"/>
    <property type="match status" value="1"/>
</dbReference>
<dbReference type="PANTHER" id="PTHR37984:SF5">
    <property type="entry name" value="PROTEIN NYNRIN-LIKE"/>
    <property type="match status" value="1"/>
</dbReference>
<dbReference type="InterPro" id="IPR036397">
    <property type="entry name" value="RNaseH_sf"/>
</dbReference>
<evidence type="ECO:0000259" key="2">
    <source>
        <dbReference type="PROSITE" id="PS50994"/>
    </source>
</evidence>
<dbReference type="CDD" id="cd00024">
    <property type="entry name" value="CD_CSD"/>
    <property type="match status" value="1"/>
</dbReference>
<dbReference type="SUPFAM" id="SSF54160">
    <property type="entry name" value="Chromo domain-like"/>
    <property type="match status" value="1"/>
</dbReference>
<gene>
    <name evidence="3" type="ORF">O181_082980</name>
</gene>
<evidence type="ECO:0000313" key="3">
    <source>
        <dbReference type="EMBL" id="MBW0543265.1"/>
    </source>
</evidence>
<evidence type="ECO:0000256" key="1">
    <source>
        <dbReference type="ARBA" id="ARBA00022884"/>
    </source>
</evidence>
<dbReference type="InterPro" id="IPR016197">
    <property type="entry name" value="Chromo-like_dom_sf"/>
</dbReference>
<evidence type="ECO:0000313" key="4">
    <source>
        <dbReference type="Proteomes" id="UP000765509"/>
    </source>
</evidence>
<reference evidence="3" key="1">
    <citation type="submission" date="2021-03" db="EMBL/GenBank/DDBJ databases">
        <title>Draft genome sequence of rust myrtle Austropuccinia psidii MF-1, a brazilian biotype.</title>
        <authorList>
            <person name="Quecine M.C."/>
            <person name="Pachon D.M.R."/>
            <person name="Bonatelli M.L."/>
            <person name="Correr F.H."/>
            <person name="Franceschini L.M."/>
            <person name="Leite T.F."/>
            <person name="Margarido G.R.A."/>
            <person name="Almeida C.A."/>
            <person name="Ferrarezi J.A."/>
            <person name="Labate C.A."/>
        </authorList>
    </citation>
    <scope>NUCLEOTIDE SEQUENCE</scope>
    <source>
        <strain evidence="3">MF-1</strain>
    </source>
</reference>
<dbReference type="GO" id="GO:0003723">
    <property type="term" value="F:RNA binding"/>
    <property type="evidence" value="ECO:0007669"/>
    <property type="project" value="UniProtKB-KW"/>
</dbReference>
<dbReference type="EMBL" id="AVOT02048024">
    <property type="protein sequence ID" value="MBW0543265.1"/>
    <property type="molecule type" value="Genomic_DNA"/>
</dbReference>
<proteinExistence type="predicted"/>